<evidence type="ECO:0000313" key="2">
    <source>
        <dbReference type="EMBL" id="OFC70528.1"/>
    </source>
</evidence>
<proteinExistence type="predicted"/>
<dbReference type="Pfam" id="PF01494">
    <property type="entry name" value="FAD_binding_3"/>
    <property type="match status" value="1"/>
</dbReference>
<dbReference type="InterPro" id="IPR050816">
    <property type="entry name" value="Flavin-dep_Halogenase_NPB"/>
</dbReference>
<accession>A0A1E7ZAH0</accession>
<comment type="caution">
    <text evidence="2">The sequence shown here is derived from an EMBL/GenBank/DDBJ whole genome shotgun (WGS) entry which is preliminary data.</text>
</comment>
<protein>
    <recommendedName>
        <fullName evidence="1">FAD-binding domain-containing protein</fullName>
    </recommendedName>
</protein>
<dbReference type="PANTHER" id="PTHR43747">
    <property type="entry name" value="FAD-BINDING PROTEIN"/>
    <property type="match status" value="1"/>
</dbReference>
<dbReference type="STRING" id="1656094.BFC18_12255"/>
<dbReference type="AlphaFoldDB" id="A0A1E7ZAH0"/>
<gene>
    <name evidence="2" type="ORF">BFC18_12255</name>
</gene>
<dbReference type="InterPro" id="IPR036188">
    <property type="entry name" value="FAD/NAD-bd_sf"/>
</dbReference>
<evidence type="ECO:0000313" key="3">
    <source>
        <dbReference type="Proteomes" id="UP000175691"/>
    </source>
</evidence>
<dbReference type="OrthoDB" id="103324at2"/>
<dbReference type="GO" id="GO:0071949">
    <property type="term" value="F:FAD binding"/>
    <property type="evidence" value="ECO:0007669"/>
    <property type="project" value="InterPro"/>
</dbReference>
<sequence length="524" mass="59521">MMDQMNTDIIIAGGGLAGMSLALQLLNRDDTYAITIIEKNTFPVHDTTAKVGESTVEIGAHYFTDVLGLKDHFKEKHLRKYGLRLFFGKVQNDYSDYDELGVSELFGIPAYQIERGTLENYLYTMLKEKGVVFLDGAVPQDIELGDKNHTVVCRRGDDTITVQGRWLVDAAGRQALLRNKLNLQTETGHQGNAVFFRINKRVIIDEWSDNEAWQNRVLEPGKRWLSTNHLMGPGYWVWIIPLASGATSFGIVMDDKALADSKISTFEDTMAWLQQEHPLCAEAIEGAELLDFKVMQGYSYGCKQMFSDSGWAMTGEAGAFADPFYSPGSDFIALNNTFVTHLIERDRKGQDIRFEAALFHKFYDSFFENTLSIYKDQYGGFGDRKMMSIKLVWDYTYYWGVFALLFFTDAIGDLDTMRKITPNLLKTQKLNKKMQMLLAERAQKRLVLPAKGSFMDQFLVPCLGELNDVLKNPDIDVEMALEKNIAIMQKIVPYFEDMLSDEATTQIDDEERAVLGNYRQSVLA</sequence>
<dbReference type="Gene3D" id="3.50.50.60">
    <property type="entry name" value="FAD/NAD(P)-binding domain"/>
    <property type="match status" value="1"/>
</dbReference>
<dbReference type="InterPro" id="IPR002938">
    <property type="entry name" value="FAD-bd"/>
</dbReference>
<keyword evidence="3" id="KW-1185">Reference proteome</keyword>
<dbReference type="SUPFAM" id="SSF51905">
    <property type="entry name" value="FAD/NAD(P)-binding domain"/>
    <property type="match status" value="1"/>
</dbReference>
<reference evidence="2 3" key="1">
    <citation type="submission" date="2016-08" db="EMBL/GenBank/DDBJ databases">
        <authorList>
            <person name="Seilhamer J.J."/>
        </authorList>
    </citation>
    <scope>NUCLEOTIDE SEQUENCE [LARGE SCALE GENOMIC DNA]</scope>
    <source>
        <strain evidence="2 3">KCTC 42603</strain>
    </source>
</reference>
<dbReference type="EMBL" id="MDHN01000028">
    <property type="protein sequence ID" value="OFC70528.1"/>
    <property type="molecule type" value="Genomic_DNA"/>
</dbReference>
<evidence type="ECO:0000259" key="1">
    <source>
        <dbReference type="Pfam" id="PF01494"/>
    </source>
</evidence>
<dbReference type="Proteomes" id="UP000175691">
    <property type="component" value="Unassembled WGS sequence"/>
</dbReference>
<dbReference type="PANTHER" id="PTHR43747:SF1">
    <property type="entry name" value="SLR1998 PROTEIN"/>
    <property type="match status" value="1"/>
</dbReference>
<name>A0A1E7ZAH0_9ALTE</name>
<feature type="domain" description="FAD-binding" evidence="1">
    <location>
        <begin position="7"/>
        <end position="223"/>
    </location>
</feature>
<organism evidence="2 3">
    <name type="scientific">Alteromonas confluentis</name>
    <dbReference type="NCBI Taxonomy" id="1656094"/>
    <lineage>
        <taxon>Bacteria</taxon>
        <taxon>Pseudomonadati</taxon>
        <taxon>Pseudomonadota</taxon>
        <taxon>Gammaproteobacteria</taxon>
        <taxon>Alteromonadales</taxon>
        <taxon>Alteromonadaceae</taxon>
        <taxon>Alteromonas/Salinimonas group</taxon>
        <taxon>Alteromonas</taxon>
    </lineage>
</organism>